<dbReference type="OrthoDB" id="959161at2"/>
<feature type="transmembrane region" description="Helical" evidence="1">
    <location>
        <begin position="124"/>
        <end position="144"/>
    </location>
</feature>
<dbReference type="RefSeq" id="WP_090145846.1">
    <property type="nucleotide sequence ID" value="NZ_FNAN01000001.1"/>
</dbReference>
<name>A0A1G6VDJ9_9BACT</name>
<sequence>MRKSFIHSKPHLALLLACPVIAIIAWFRRSYTVDVQFHDTYYVLPVYLVAELLIAIMLFASLLYWVTRNRAGFPQLTAAHVLATIGIALYIVSTTGSAPNTAMDTWKPMSPQQYQEWEDLRMRFMMAVVTFAAFQVLLIANLIVKWVKAGR</sequence>
<keyword evidence="3" id="KW-1185">Reference proteome</keyword>
<protein>
    <submittedName>
        <fullName evidence="2">Uncharacterized protein</fullName>
    </submittedName>
</protein>
<keyword evidence="1" id="KW-0812">Transmembrane</keyword>
<feature type="transmembrane region" description="Helical" evidence="1">
    <location>
        <begin position="41"/>
        <end position="66"/>
    </location>
</feature>
<dbReference type="Proteomes" id="UP000198748">
    <property type="component" value="Unassembled WGS sequence"/>
</dbReference>
<keyword evidence="1" id="KW-0472">Membrane</keyword>
<feature type="transmembrane region" description="Helical" evidence="1">
    <location>
        <begin position="78"/>
        <end position="98"/>
    </location>
</feature>
<dbReference type="AlphaFoldDB" id="A0A1G6VDJ9"/>
<feature type="transmembrane region" description="Helical" evidence="1">
    <location>
        <begin position="12"/>
        <end position="29"/>
    </location>
</feature>
<organism evidence="2 3">
    <name type="scientific">Dyadobacter soli</name>
    <dbReference type="NCBI Taxonomy" id="659014"/>
    <lineage>
        <taxon>Bacteria</taxon>
        <taxon>Pseudomonadati</taxon>
        <taxon>Bacteroidota</taxon>
        <taxon>Cytophagia</taxon>
        <taxon>Cytophagales</taxon>
        <taxon>Spirosomataceae</taxon>
        <taxon>Dyadobacter</taxon>
    </lineage>
</organism>
<proteinExistence type="predicted"/>
<evidence type="ECO:0000256" key="1">
    <source>
        <dbReference type="SAM" id="Phobius"/>
    </source>
</evidence>
<gene>
    <name evidence="2" type="ORF">SAMN04487996_101215</name>
</gene>
<dbReference type="EMBL" id="FNAN01000001">
    <property type="protein sequence ID" value="SDD51699.1"/>
    <property type="molecule type" value="Genomic_DNA"/>
</dbReference>
<evidence type="ECO:0000313" key="3">
    <source>
        <dbReference type="Proteomes" id="UP000198748"/>
    </source>
</evidence>
<dbReference type="Gene3D" id="1.20.210.10">
    <property type="entry name" value="Cytochrome c oxidase-like, subunit I domain"/>
    <property type="match status" value="1"/>
</dbReference>
<keyword evidence="1" id="KW-1133">Transmembrane helix</keyword>
<dbReference type="STRING" id="659014.SAMN04487996_101215"/>
<reference evidence="3" key="1">
    <citation type="submission" date="2016-10" db="EMBL/GenBank/DDBJ databases">
        <authorList>
            <person name="Varghese N."/>
            <person name="Submissions S."/>
        </authorList>
    </citation>
    <scope>NUCLEOTIDE SEQUENCE [LARGE SCALE GENOMIC DNA]</scope>
    <source>
        <strain evidence="3">DSM 25329</strain>
    </source>
</reference>
<evidence type="ECO:0000313" key="2">
    <source>
        <dbReference type="EMBL" id="SDD51699.1"/>
    </source>
</evidence>
<dbReference type="InterPro" id="IPR036927">
    <property type="entry name" value="Cyt_c_oxase-like_su1_sf"/>
</dbReference>
<accession>A0A1G6VDJ9</accession>